<name>A0ACC8EMY5_9PEZI</name>
<protein>
    <submittedName>
        <fullName evidence="1">Uncharacterized protein</fullName>
    </submittedName>
</protein>
<keyword evidence="2" id="KW-1185">Reference proteome</keyword>
<sequence length="230" mass="25809">MAFQGDPLLEHPEALTRIRLSVLRLLDIIKGLPAEEMGELADKFEDFEVAQMAILSRQAELRSLPEGAPFKVPPKARWQPPPKKKHGKANQRGKTSAEIAERAADVAVRELQKERQEEARKQKEQAPSGGVDLSQFLIQNKEPADEVDMDIEEDEQQPFDEPSVLYDEVLGGLEDEVVILEAGEDDDSWLNNAEVLQGTILDDPIIKSRHLSYSINLVERRVPELEGRGS</sequence>
<dbReference type="Proteomes" id="UP000250078">
    <property type="component" value="Unassembled WGS sequence"/>
</dbReference>
<dbReference type="EMBL" id="KV748257">
    <property type="protein sequence ID" value="OCK87674.1"/>
    <property type="molecule type" value="Genomic_DNA"/>
</dbReference>
<proteinExistence type="predicted"/>
<organism evidence="1 2">
    <name type="scientific">Cenococcum geophilum 1.58</name>
    <dbReference type="NCBI Taxonomy" id="794803"/>
    <lineage>
        <taxon>Eukaryota</taxon>
        <taxon>Fungi</taxon>
        <taxon>Dikarya</taxon>
        <taxon>Ascomycota</taxon>
        <taxon>Pezizomycotina</taxon>
        <taxon>Dothideomycetes</taxon>
        <taxon>Pleosporomycetidae</taxon>
        <taxon>Gloniales</taxon>
        <taxon>Gloniaceae</taxon>
        <taxon>Cenococcum</taxon>
    </lineage>
</organism>
<evidence type="ECO:0000313" key="2">
    <source>
        <dbReference type="Proteomes" id="UP000250078"/>
    </source>
</evidence>
<gene>
    <name evidence="1" type="ORF">K441DRAFT_670415</name>
</gene>
<reference evidence="1 2" key="1">
    <citation type="journal article" date="2016" name="Nat. Commun.">
        <title>Ectomycorrhizal ecology is imprinted in the genome of the dominant symbiotic fungus Cenococcum geophilum.</title>
        <authorList>
            <consortium name="DOE Joint Genome Institute"/>
            <person name="Peter M."/>
            <person name="Kohler A."/>
            <person name="Ohm R.A."/>
            <person name="Kuo A."/>
            <person name="Krutzmann J."/>
            <person name="Morin E."/>
            <person name="Arend M."/>
            <person name="Barry K.W."/>
            <person name="Binder M."/>
            <person name="Choi C."/>
            <person name="Clum A."/>
            <person name="Copeland A."/>
            <person name="Grisel N."/>
            <person name="Haridas S."/>
            <person name="Kipfer T."/>
            <person name="LaButti K."/>
            <person name="Lindquist E."/>
            <person name="Lipzen A."/>
            <person name="Maire R."/>
            <person name="Meier B."/>
            <person name="Mihaltcheva S."/>
            <person name="Molinier V."/>
            <person name="Murat C."/>
            <person name="Poggeler S."/>
            <person name="Quandt C.A."/>
            <person name="Sperisen C."/>
            <person name="Tritt A."/>
            <person name="Tisserant E."/>
            <person name="Crous P.W."/>
            <person name="Henrissat B."/>
            <person name="Nehls U."/>
            <person name="Egli S."/>
            <person name="Spatafora J.W."/>
            <person name="Grigoriev I.V."/>
            <person name="Martin F.M."/>
        </authorList>
    </citation>
    <scope>NUCLEOTIDE SEQUENCE [LARGE SCALE GENOMIC DNA]</scope>
    <source>
        <strain evidence="1 2">1.58</strain>
    </source>
</reference>
<accession>A0ACC8EMY5</accession>
<evidence type="ECO:0000313" key="1">
    <source>
        <dbReference type="EMBL" id="OCK87674.1"/>
    </source>
</evidence>